<evidence type="ECO:0000313" key="2">
    <source>
        <dbReference type="Proteomes" id="UP000799537"/>
    </source>
</evidence>
<reference evidence="1" key="1">
    <citation type="journal article" date="2020" name="Stud. Mycol.">
        <title>101 Dothideomycetes genomes: a test case for predicting lifestyles and emergence of pathogens.</title>
        <authorList>
            <person name="Haridas S."/>
            <person name="Albert R."/>
            <person name="Binder M."/>
            <person name="Bloem J."/>
            <person name="Labutti K."/>
            <person name="Salamov A."/>
            <person name="Andreopoulos B."/>
            <person name="Baker S."/>
            <person name="Barry K."/>
            <person name="Bills G."/>
            <person name="Bluhm B."/>
            <person name="Cannon C."/>
            <person name="Castanera R."/>
            <person name="Culley D."/>
            <person name="Daum C."/>
            <person name="Ezra D."/>
            <person name="Gonzalez J."/>
            <person name="Henrissat B."/>
            <person name="Kuo A."/>
            <person name="Liang C."/>
            <person name="Lipzen A."/>
            <person name="Lutzoni F."/>
            <person name="Magnuson J."/>
            <person name="Mondo S."/>
            <person name="Nolan M."/>
            <person name="Ohm R."/>
            <person name="Pangilinan J."/>
            <person name="Park H.-J."/>
            <person name="Ramirez L."/>
            <person name="Alfaro M."/>
            <person name="Sun H."/>
            <person name="Tritt A."/>
            <person name="Yoshinaga Y."/>
            <person name="Zwiers L.-H."/>
            <person name="Turgeon B."/>
            <person name="Goodwin S."/>
            <person name="Spatafora J."/>
            <person name="Crous P."/>
            <person name="Grigoriev I."/>
        </authorList>
    </citation>
    <scope>NUCLEOTIDE SEQUENCE</scope>
    <source>
        <strain evidence="1">ATCC 36951</strain>
    </source>
</reference>
<proteinExistence type="predicted"/>
<dbReference type="AlphaFoldDB" id="A0A6A6CL37"/>
<keyword evidence="2" id="KW-1185">Reference proteome</keyword>
<sequence>MATTNNDTATVGPSTATTDNEVELALPWLMEEPQKFLDSWNKTSTAQQPQGQSSPGYRTLTLRIFIFHKEEILLQRQGEDWKVPALQYRTGEGDRDDGCNSILQRIVIHLTQTNIPRDVLHELQFMDFSHDTPAAPTRFLTIPTPHAPDDELALSIVLTTSHPAHANQNVADSTQNSNLPQTKTLRWMRSGEDFEKVPLVSWIIDPINGVTPIQILAAHARLLTCKKDKLEDSKVGPRPPIRTICLSALLGIVMTQKLVDPTIEFFDAIFTVTKKPRKWSVEVIRAEKAEFDRVQMRKGYRHGNTALEDAGRCYWNSVLDVPDKPFEWLKLFDTRGRVGGGDEQDVASWGAYEMVLCECHGQQCFLLLVNMSCSETCNCLHLLTPATCIDFTHKPPHTKDSMDATAGTSHWLMLTPEQFLASYDKQKDGLQRCNSLAIRAFIFAKKSLLLVEHEEKFSDTQDQLTIQDEVLFHLNQYEGIPRSITRELQFMELSQQHPLITAYSKEANDESKSRQLSLSVILTTASDLLTKPLPSHFHWATQDEILTSDIPPLRPTHSKHFDLHYIARADKSFSECRKPTSSLTTETISQTLIAILNARYFAGTEPNLDNGWIALADSNSRRWSLGLFPANSKEESSRPGRIFEGAREYRVVGCWRGYGIFWRENVTTWGSVVDGEGRLRVNIVARGRVGWWVHFGEDA</sequence>
<dbReference type="GeneID" id="54566100"/>
<accession>A0A6A6CL37</accession>
<dbReference type="EMBL" id="ML993596">
    <property type="protein sequence ID" value="KAF2166439.1"/>
    <property type="molecule type" value="Genomic_DNA"/>
</dbReference>
<gene>
    <name evidence="1" type="ORF">M409DRAFT_54788</name>
</gene>
<organism evidence="1 2">
    <name type="scientific">Zasmidium cellare ATCC 36951</name>
    <dbReference type="NCBI Taxonomy" id="1080233"/>
    <lineage>
        <taxon>Eukaryota</taxon>
        <taxon>Fungi</taxon>
        <taxon>Dikarya</taxon>
        <taxon>Ascomycota</taxon>
        <taxon>Pezizomycotina</taxon>
        <taxon>Dothideomycetes</taxon>
        <taxon>Dothideomycetidae</taxon>
        <taxon>Mycosphaerellales</taxon>
        <taxon>Mycosphaerellaceae</taxon>
        <taxon>Zasmidium</taxon>
    </lineage>
</organism>
<dbReference type="Proteomes" id="UP000799537">
    <property type="component" value="Unassembled WGS sequence"/>
</dbReference>
<name>A0A6A6CL37_ZASCE</name>
<evidence type="ECO:0000313" key="1">
    <source>
        <dbReference type="EMBL" id="KAF2166439.1"/>
    </source>
</evidence>
<protein>
    <submittedName>
        <fullName evidence="1">Uncharacterized protein</fullName>
    </submittedName>
</protein>
<dbReference type="RefSeq" id="XP_033667328.1">
    <property type="nucleotide sequence ID" value="XM_033812828.1"/>
</dbReference>